<reference evidence="2" key="1">
    <citation type="journal article" date="2015" name="Genome Announc.">
        <title>Draft Genome Sequence of the Pathogenic Filamentous Fungus Aspergillus udagawae Strain IFM 46973T.</title>
        <authorList>
            <person name="Kusuya Y."/>
            <person name="Takahashi-Nakaguchi A."/>
            <person name="Takahashi H."/>
            <person name="Yaguchi T."/>
        </authorList>
    </citation>
    <scope>NUCLEOTIDE SEQUENCE</scope>
    <source>
        <strain evidence="2">IFM 46973</strain>
    </source>
</reference>
<feature type="compositionally biased region" description="Low complexity" evidence="1">
    <location>
        <begin position="171"/>
        <end position="186"/>
    </location>
</feature>
<feature type="compositionally biased region" description="Polar residues" evidence="1">
    <location>
        <begin position="73"/>
        <end position="90"/>
    </location>
</feature>
<feature type="compositionally biased region" description="Polar residues" evidence="1">
    <location>
        <begin position="123"/>
        <end position="162"/>
    </location>
</feature>
<evidence type="ECO:0000313" key="2">
    <source>
        <dbReference type="EMBL" id="GIC93416.1"/>
    </source>
</evidence>
<proteinExistence type="predicted"/>
<gene>
    <name evidence="2" type="ORF">Aud_009903</name>
</gene>
<feature type="region of interest" description="Disordered" evidence="1">
    <location>
        <begin position="330"/>
        <end position="352"/>
    </location>
</feature>
<dbReference type="GeneID" id="66997380"/>
<reference evidence="2" key="2">
    <citation type="submission" date="2021-01" db="EMBL/GenBank/DDBJ databases">
        <title>Pan-genome distribution and transcriptional activeness of fungal secondary metabolism genes in Aspergillus section Fumigati.</title>
        <authorList>
            <person name="Takahashi H."/>
            <person name="Umemura M."/>
            <person name="Ninomiya A."/>
            <person name="Kusuya Y."/>
            <person name="Urayama S."/>
            <person name="Shimizu M."/>
            <person name="Watanabe A."/>
            <person name="Kamei K."/>
            <person name="Yaguchi T."/>
            <person name="Hagiwara D."/>
        </authorList>
    </citation>
    <scope>NUCLEOTIDE SEQUENCE</scope>
    <source>
        <strain evidence="2">IFM 46973</strain>
    </source>
</reference>
<dbReference type="PANTHER" id="PTHR39606">
    <property type="entry name" value="SURFACE PROTEIN, PUTATIVE-RELATED"/>
    <property type="match status" value="1"/>
</dbReference>
<protein>
    <submittedName>
        <fullName evidence="2">Uncharacterized protein</fullName>
    </submittedName>
</protein>
<accession>A0A8E0V474</accession>
<evidence type="ECO:0000256" key="1">
    <source>
        <dbReference type="SAM" id="MobiDB-lite"/>
    </source>
</evidence>
<sequence length="352" mass="36209">MIYGVPLGNSSKEHVVPDRIWGQPDVTGQGDDVEGAEHQTGANYKNVYRDNFRIYNMSTTQTPYQSSIGGYNQDPNSTTPIGTNVNTAASTGDPFTGPASKSAGPHNSNVANTLDPRVDSDMNNRAQYAPGLTSSGNVHPGATQSYDNPNSSNAGPHSSSVMNKLDPRVDSQTGNTTSKTTNQTGTGASRNPTDTTGVGAGAGVTQGSSTTSVGTPGVEDNRSRYDPNVSGYNPATGSGYATTGGVGHQPAPGSSSYDNQDYRAEYAPSTENKQYTADGQGRAAAKGEGIGRGVKSAIAGIHGAGESLRGAINTAVDTAFGHEAGAAKNEAIANKGEQEIRSGTLSGQRETR</sequence>
<feature type="compositionally biased region" description="Low complexity" evidence="1">
    <location>
        <begin position="205"/>
        <end position="218"/>
    </location>
</feature>
<feature type="compositionally biased region" description="Polar residues" evidence="1">
    <location>
        <begin position="341"/>
        <end position="352"/>
    </location>
</feature>
<evidence type="ECO:0000313" key="3">
    <source>
        <dbReference type="Proteomes" id="UP000036893"/>
    </source>
</evidence>
<dbReference type="Proteomes" id="UP000036893">
    <property type="component" value="Unassembled WGS sequence"/>
</dbReference>
<dbReference type="PANTHER" id="PTHR39606:SF1">
    <property type="entry name" value="CELL SURFACE PROTEIN"/>
    <property type="match status" value="1"/>
</dbReference>
<comment type="caution">
    <text evidence="2">The sequence shown here is derived from an EMBL/GenBank/DDBJ whole genome shotgun (WGS) entry which is preliminary data.</text>
</comment>
<dbReference type="RefSeq" id="XP_043150682.1">
    <property type="nucleotide sequence ID" value="XM_043294747.1"/>
</dbReference>
<dbReference type="EMBL" id="BBXM02000008">
    <property type="protein sequence ID" value="GIC93416.1"/>
    <property type="molecule type" value="Genomic_DNA"/>
</dbReference>
<feature type="compositionally biased region" description="Polar residues" evidence="1">
    <location>
        <begin position="230"/>
        <end position="241"/>
    </location>
</feature>
<name>A0A8E0V474_9EURO</name>
<feature type="region of interest" description="Disordered" evidence="1">
    <location>
        <begin position="73"/>
        <end position="259"/>
    </location>
</feature>
<dbReference type="AlphaFoldDB" id="A0A8E0V474"/>
<organism evidence="2 3">
    <name type="scientific">Aspergillus udagawae</name>
    <dbReference type="NCBI Taxonomy" id="91492"/>
    <lineage>
        <taxon>Eukaryota</taxon>
        <taxon>Fungi</taxon>
        <taxon>Dikarya</taxon>
        <taxon>Ascomycota</taxon>
        <taxon>Pezizomycotina</taxon>
        <taxon>Eurotiomycetes</taxon>
        <taxon>Eurotiomycetidae</taxon>
        <taxon>Eurotiales</taxon>
        <taxon>Aspergillaceae</taxon>
        <taxon>Aspergillus</taxon>
        <taxon>Aspergillus subgen. Fumigati</taxon>
    </lineage>
</organism>